<dbReference type="CDD" id="cd16917">
    <property type="entry name" value="HATPase_UhpB-NarQ-NarX-like"/>
    <property type="match status" value="1"/>
</dbReference>
<keyword evidence="10" id="KW-0479">Metal-binding</keyword>
<dbReference type="GO" id="GO:0000155">
    <property type="term" value="F:phosphorelay sensor kinase activity"/>
    <property type="evidence" value="ECO:0007669"/>
    <property type="project" value="InterPro"/>
</dbReference>
<evidence type="ECO:0000256" key="2">
    <source>
        <dbReference type="ARBA" id="ARBA00001966"/>
    </source>
</evidence>
<evidence type="ECO:0000256" key="5">
    <source>
        <dbReference type="ARBA" id="ARBA00017322"/>
    </source>
</evidence>
<dbReference type="Gene3D" id="3.30.450.20">
    <property type="entry name" value="PAS domain"/>
    <property type="match status" value="1"/>
</dbReference>
<dbReference type="Pfam" id="PF13426">
    <property type="entry name" value="PAS_9"/>
    <property type="match status" value="1"/>
</dbReference>
<keyword evidence="8" id="KW-0597">Phosphoprotein</keyword>
<evidence type="ECO:0000256" key="3">
    <source>
        <dbReference type="ARBA" id="ARBA00004496"/>
    </source>
</evidence>
<evidence type="ECO:0000313" key="21">
    <source>
        <dbReference type="Proteomes" id="UP000067711"/>
    </source>
</evidence>
<keyword evidence="9" id="KW-0808">Transferase</keyword>
<dbReference type="PANTHER" id="PTHR24421:SF10">
    <property type="entry name" value="NITRATE_NITRITE SENSOR PROTEIN NARQ"/>
    <property type="match status" value="1"/>
</dbReference>
<dbReference type="CDD" id="cd00130">
    <property type="entry name" value="PAS"/>
    <property type="match status" value="1"/>
</dbReference>
<dbReference type="GO" id="GO:0005737">
    <property type="term" value="C:cytoplasm"/>
    <property type="evidence" value="ECO:0007669"/>
    <property type="project" value="UniProtKB-SubCell"/>
</dbReference>
<evidence type="ECO:0000256" key="15">
    <source>
        <dbReference type="ARBA" id="ARBA00023012"/>
    </source>
</evidence>
<dbReference type="InterPro" id="IPR003594">
    <property type="entry name" value="HATPase_dom"/>
</dbReference>
<accession>A0A1B4G237</accession>
<dbReference type="PROSITE" id="PS50109">
    <property type="entry name" value="HIS_KIN"/>
    <property type="match status" value="1"/>
</dbReference>
<dbReference type="NCBIfam" id="TIGR00229">
    <property type="entry name" value="sensory_box"/>
    <property type="match status" value="1"/>
</dbReference>
<dbReference type="EMBL" id="CP013389">
    <property type="protein sequence ID" value="AOJ09948.1"/>
    <property type="molecule type" value="Genomic_DNA"/>
</dbReference>
<organism evidence="20 21">
    <name type="scientific">Burkholderia mayonis</name>
    <dbReference type="NCBI Taxonomy" id="1385591"/>
    <lineage>
        <taxon>Bacteria</taxon>
        <taxon>Pseudomonadati</taxon>
        <taxon>Pseudomonadota</taxon>
        <taxon>Betaproteobacteria</taxon>
        <taxon>Burkholderiales</taxon>
        <taxon>Burkholderiaceae</taxon>
        <taxon>Burkholderia</taxon>
        <taxon>pseudomallei group</taxon>
    </lineage>
</organism>
<comment type="cofactor">
    <cofactor evidence="2">
        <name>[4Fe-4S] cluster</name>
        <dbReference type="ChEBI" id="CHEBI:49883"/>
    </cofactor>
</comment>
<dbReference type="InterPro" id="IPR036890">
    <property type="entry name" value="HATPase_C_sf"/>
</dbReference>
<dbReference type="PRINTS" id="PR00344">
    <property type="entry name" value="BCTRLSENSOR"/>
</dbReference>
<keyword evidence="14" id="KW-0408">Iron</keyword>
<dbReference type="AlphaFoldDB" id="A0A1B4G237"/>
<evidence type="ECO:0000256" key="16">
    <source>
        <dbReference type="ARBA" id="ARBA00023014"/>
    </source>
</evidence>
<comment type="function">
    <text evidence="17">Member of the two-component regulatory system NreB/NreC involved in the control of dissimilatory nitrate/nitrite reduction in response to oxygen. NreB functions as a direct oxygen sensor histidine kinase which is autophosphorylated, in the absence of oxygen, probably at the conserved histidine residue, and transfers its phosphate group probably to a conserved aspartate residue of NreC. NreB/NreC activates the expression of the nitrate (narGHJI) and nitrite (nir) reductase operons, as well as the putative nitrate transporter gene narT.</text>
</comment>
<dbReference type="Pfam" id="PF02518">
    <property type="entry name" value="HATPase_c"/>
    <property type="match status" value="1"/>
</dbReference>
<evidence type="ECO:0000256" key="8">
    <source>
        <dbReference type="ARBA" id="ARBA00022553"/>
    </source>
</evidence>
<name>A0A1B4G237_9BURK</name>
<evidence type="ECO:0000256" key="17">
    <source>
        <dbReference type="ARBA" id="ARBA00024827"/>
    </source>
</evidence>
<evidence type="ECO:0000256" key="10">
    <source>
        <dbReference type="ARBA" id="ARBA00022723"/>
    </source>
</evidence>
<dbReference type="RefSeq" id="WP_066484094.1">
    <property type="nucleotide sequence ID" value="NZ_CP013389.1"/>
</dbReference>
<dbReference type="InterPro" id="IPR004358">
    <property type="entry name" value="Sig_transdc_His_kin-like_C"/>
</dbReference>
<evidence type="ECO:0000256" key="7">
    <source>
        <dbReference type="ARBA" id="ARBA00022490"/>
    </source>
</evidence>
<dbReference type="SUPFAM" id="SSF55785">
    <property type="entry name" value="PYP-like sensor domain (PAS domain)"/>
    <property type="match status" value="1"/>
</dbReference>
<dbReference type="GO" id="GO:0005524">
    <property type="term" value="F:ATP binding"/>
    <property type="evidence" value="ECO:0007669"/>
    <property type="project" value="UniProtKB-KW"/>
</dbReference>
<dbReference type="SMART" id="SM00387">
    <property type="entry name" value="HATPase_c"/>
    <property type="match status" value="1"/>
</dbReference>
<evidence type="ECO:0000259" key="19">
    <source>
        <dbReference type="PROSITE" id="PS50109"/>
    </source>
</evidence>
<evidence type="ECO:0000256" key="14">
    <source>
        <dbReference type="ARBA" id="ARBA00023004"/>
    </source>
</evidence>
<sequence length="377" mass="40708">MDASQPEGLRIRLLDLIDATRKLRTAARPAETGTGCVTDARGAALAILAWDGTFLSANRCAAALLGYTNADLIGKHLTDMAPDAVHVALAAELSASAHCEFRSFETMLSGRTGHPTPFLLRLQSIRTEDSRHRALLTLFEEPLALDQRSADAKPHSDAHARDRLVHLSMGQQEERRRLAAELHDGLGQTLTLVKLMAEEALMRLRCGQVDGAAKLLDTTVLRIRETIDDVRRTCAELRPSMLDRLGLPAALGSLCRRVELGAEHLSVTFNCDDDDDEIPEYLKADIFRVAQEALNNTVKHASATEIVVGLARRADGLALTIQDNGIGYASRLLSSEDACASGLGLVGMQHRVESHGGVFSIHSSGSSGTLVSATWPL</sequence>
<dbReference type="InterPro" id="IPR011712">
    <property type="entry name" value="Sig_transdc_His_kin_sub3_dim/P"/>
</dbReference>
<dbReference type="InterPro" id="IPR000014">
    <property type="entry name" value="PAS"/>
</dbReference>
<keyword evidence="16" id="KW-0411">Iron-sulfur</keyword>
<dbReference type="Gene3D" id="1.20.5.1930">
    <property type="match status" value="1"/>
</dbReference>
<dbReference type="Proteomes" id="UP000067711">
    <property type="component" value="Chromosome 1"/>
</dbReference>
<reference evidence="20 21" key="1">
    <citation type="submission" date="2015-12" db="EMBL/GenBank/DDBJ databases">
        <title>Diversity of Burkholderia near neighbor genomes.</title>
        <authorList>
            <person name="Sahl J."/>
            <person name="Wagner D."/>
            <person name="Keim P."/>
        </authorList>
    </citation>
    <scope>NUCLEOTIDE SEQUENCE [LARGE SCALE GENOMIC DNA]</scope>
    <source>
        <strain evidence="20 21">BDU8</strain>
    </source>
</reference>
<evidence type="ECO:0000256" key="13">
    <source>
        <dbReference type="ARBA" id="ARBA00022840"/>
    </source>
</evidence>
<dbReference type="GO" id="GO:0051539">
    <property type="term" value="F:4 iron, 4 sulfur cluster binding"/>
    <property type="evidence" value="ECO:0007669"/>
    <property type="project" value="UniProtKB-KW"/>
</dbReference>
<dbReference type="GO" id="GO:0046983">
    <property type="term" value="F:protein dimerization activity"/>
    <property type="evidence" value="ECO:0007669"/>
    <property type="project" value="InterPro"/>
</dbReference>
<dbReference type="EC" id="2.7.13.3" evidence="4"/>
<dbReference type="Pfam" id="PF07730">
    <property type="entry name" value="HisKA_3"/>
    <property type="match status" value="1"/>
</dbReference>
<keyword evidence="7" id="KW-0963">Cytoplasm</keyword>
<keyword evidence="11" id="KW-0547">Nucleotide-binding</keyword>
<evidence type="ECO:0000256" key="9">
    <source>
        <dbReference type="ARBA" id="ARBA00022679"/>
    </source>
</evidence>
<keyword evidence="6" id="KW-0004">4Fe-4S</keyword>
<dbReference type="InterPro" id="IPR035965">
    <property type="entry name" value="PAS-like_dom_sf"/>
</dbReference>
<dbReference type="Gene3D" id="3.30.565.10">
    <property type="entry name" value="Histidine kinase-like ATPase, C-terminal domain"/>
    <property type="match status" value="1"/>
</dbReference>
<keyword evidence="12 20" id="KW-0418">Kinase</keyword>
<comment type="catalytic activity">
    <reaction evidence="1">
        <text>ATP + protein L-histidine = ADP + protein N-phospho-L-histidine.</text>
        <dbReference type="EC" id="2.7.13.3"/>
    </reaction>
</comment>
<dbReference type="SUPFAM" id="SSF55874">
    <property type="entry name" value="ATPase domain of HSP90 chaperone/DNA topoisomerase II/histidine kinase"/>
    <property type="match status" value="1"/>
</dbReference>
<keyword evidence="15" id="KW-0902">Two-component regulatory system</keyword>
<dbReference type="InterPro" id="IPR005467">
    <property type="entry name" value="His_kinase_dom"/>
</dbReference>
<evidence type="ECO:0000256" key="18">
    <source>
        <dbReference type="ARBA" id="ARBA00030800"/>
    </source>
</evidence>
<dbReference type="PANTHER" id="PTHR24421">
    <property type="entry name" value="NITRATE/NITRITE SENSOR PROTEIN NARX-RELATED"/>
    <property type="match status" value="1"/>
</dbReference>
<dbReference type="GO" id="GO:0046872">
    <property type="term" value="F:metal ion binding"/>
    <property type="evidence" value="ECO:0007669"/>
    <property type="project" value="UniProtKB-KW"/>
</dbReference>
<protein>
    <recommendedName>
        <fullName evidence="5">Oxygen sensor histidine kinase NreB</fullName>
        <ecNumber evidence="4">2.7.13.3</ecNumber>
    </recommendedName>
    <alternativeName>
        <fullName evidence="18">Nitrogen regulation protein B</fullName>
    </alternativeName>
</protein>
<dbReference type="InterPro" id="IPR050482">
    <property type="entry name" value="Sensor_HK_TwoCompSys"/>
</dbReference>
<evidence type="ECO:0000313" key="20">
    <source>
        <dbReference type="EMBL" id="AOJ09948.1"/>
    </source>
</evidence>
<gene>
    <name evidence="20" type="ORF">WS71_22020</name>
</gene>
<evidence type="ECO:0000256" key="4">
    <source>
        <dbReference type="ARBA" id="ARBA00012438"/>
    </source>
</evidence>
<proteinExistence type="predicted"/>
<evidence type="ECO:0000256" key="11">
    <source>
        <dbReference type="ARBA" id="ARBA00022741"/>
    </source>
</evidence>
<feature type="domain" description="Histidine kinase" evidence="19">
    <location>
        <begin position="177"/>
        <end position="377"/>
    </location>
</feature>
<evidence type="ECO:0000256" key="1">
    <source>
        <dbReference type="ARBA" id="ARBA00000085"/>
    </source>
</evidence>
<evidence type="ECO:0000256" key="6">
    <source>
        <dbReference type="ARBA" id="ARBA00022485"/>
    </source>
</evidence>
<dbReference type="GO" id="GO:0016020">
    <property type="term" value="C:membrane"/>
    <property type="evidence" value="ECO:0007669"/>
    <property type="project" value="InterPro"/>
</dbReference>
<keyword evidence="13" id="KW-0067">ATP-binding</keyword>
<evidence type="ECO:0000256" key="12">
    <source>
        <dbReference type="ARBA" id="ARBA00022777"/>
    </source>
</evidence>
<comment type="subcellular location">
    <subcellularLocation>
        <location evidence="3">Cytoplasm</location>
    </subcellularLocation>
</comment>